<sequence>MRYADRVHETVAVGMYFAITSLIVGYSAKGDMSEARRLFDSSPEKNFVMWTAIISGYVKLQQCEDAFVLFLQSMQMPSPCCSQGLSSVEIFCRITNHSTKLFLGILNGPKSSEDQVISGPGGAKHSISISSRHRATRGFPPNAILPVADGRK</sequence>
<accession>A0AAW2INN5</accession>
<dbReference type="NCBIfam" id="TIGR00756">
    <property type="entry name" value="PPR"/>
    <property type="match status" value="1"/>
</dbReference>
<dbReference type="Gene3D" id="1.25.40.10">
    <property type="entry name" value="Tetratricopeptide repeat domain"/>
    <property type="match status" value="1"/>
</dbReference>
<keyword evidence="2" id="KW-0812">Transmembrane</keyword>
<reference evidence="3" key="2">
    <citation type="journal article" date="2024" name="Plant">
        <title>Genomic evolution and insights into agronomic trait innovations of Sesamum species.</title>
        <authorList>
            <person name="Miao H."/>
            <person name="Wang L."/>
            <person name="Qu L."/>
            <person name="Liu H."/>
            <person name="Sun Y."/>
            <person name="Le M."/>
            <person name="Wang Q."/>
            <person name="Wei S."/>
            <person name="Zheng Y."/>
            <person name="Lin W."/>
            <person name="Duan Y."/>
            <person name="Cao H."/>
            <person name="Xiong S."/>
            <person name="Wang X."/>
            <person name="Wei L."/>
            <person name="Li C."/>
            <person name="Ma Q."/>
            <person name="Ju M."/>
            <person name="Zhao R."/>
            <person name="Li G."/>
            <person name="Mu C."/>
            <person name="Tian Q."/>
            <person name="Mei H."/>
            <person name="Zhang T."/>
            <person name="Gao T."/>
            <person name="Zhang H."/>
        </authorList>
    </citation>
    <scope>NUCLEOTIDE SEQUENCE</scope>
    <source>
        <strain evidence="3">G02</strain>
    </source>
</reference>
<comment type="caution">
    <text evidence="3">The sequence shown here is derived from an EMBL/GenBank/DDBJ whole genome shotgun (WGS) entry which is preliminary data.</text>
</comment>
<evidence type="ECO:0000256" key="2">
    <source>
        <dbReference type="SAM" id="Phobius"/>
    </source>
</evidence>
<name>A0AAW2INN5_SESRA</name>
<organism evidence="3">
    <name type="scientific">Sesamum radiatum</name>
    <name type="common">Black benniseed</name>
    <dbReference type="NCBI Taxonomy" id="300843"/>
    <lineage>
        <taxon>Eukaryota</taxon>
        <taxon>Viridiplantae</taxon>
        <taxon>Streptophyta</taxon>
        <taxon>Embryophyta</taxon>
        <taxon>Tracheophyta</taxon>
        <taxon>Spermatophyta</taxon>
        <taxon>Magnoliopsida</taxon>
        <taxon>eudicotyledons</taxon>
        <taxon>Gunneridae</taxon>
        <taxon>Pentapetalae</taxon>
        <taxon>asterids</taxon>
        <taxon>lamiids</taxon>
        <taxon>Lamiales</taxon>
        <taxon>Pedaliaceae</taxon>
        <taxon>Sesamum</taxon>
    </lineage>
</organism>
<evidence type="ECO:0000256" key="1">
    <source>
        <dbReference type="ARBA" id="ARBA00022737"/>
    </source>
</evidence>
<gene>
    <name evidence="3" type="ORF">Sradi_7223400</name>
</gene>
<dbReference type="AlphaFoldDB" id="A0AAW2INN5"/>
<dbReference type="GO" id="GO:0003723">
    <property type="term" value="F:RNA binding"/>
    <property type="evidence" value="ECO:0007669"/>
    <property type="project" value="InterPro"/>
</dbReference>
<dbReference type="PANTHER" id="PTHR47926:SF359">
    <property type="entry name" value="PENTACOTRIPEPTIDE-REPEAT REGION OF PRORP DOMAIN-CONTAINING PROTEIN"/>
    <property type="match status" value="1"/>
</dbReference>
<reference evidence="3" key="1">
    <citation type="submission" date="2020-06" db="EMBL/GenBank/DDBJ databases">
        <authorList>
            <person name="Li T."/>
            <person name="Hu X."/>
            <person name="Zhang T."/>
            <person name="Song X."/>
            <person name="Zhang H."/>
            <person name="Dai N."/>
            <person name="Sheng W."/>
            <person name="Hou X."/>
            <person name="Wei L."/>
        </authorList>
    </citation>
    <scope>NUCLEOTIDE SEQUENCE</scope>
    <source>
        <strain evidence="3">G02</strain>
        <tissue evidence="3">Leaf</tissue>
    </source>
</reference>
<keyword evidence="1" id="KW-0677">Repeat</keyword>
<dbReference type="InterPro" id="IPR002885">
    <property type="entry name" value="PPR_rpt"/>
</dbReference>
<dbReference type="InterPro" id="IPR046960">
    <property type="entry name" value="PPR_At4g14850-like_plant"/>
</dbReference>
<evidence type="ECO:0000313" key="3">
    <source>
        <dbReference type="EMBL" id="KAL0283592.1"/>
    </source>
</evidence>
<proteinExistence type="predicted"/>
<dbReference type="PANTHER" id="PTHR47926">
    <property type="entry name" value="PENTATRICOPEPTIDE REPEAT-CONTAINING PROTEIN"/>
    <property type="match status" value="1"/>
</dbReference>
<dbReference type="Pfam" id="PF01535">
    <property type="entry name" value="PPR"/>
    <property type="match status" value="2"/>
</dbReference>
<dbReference type="EMBL" id="JACGWJ010001259">
    <property type="protein sequence ID" value="KAL0283592.1"/>
    <property type="molecule type" value="Genomic_DNA"/>
</dbReference>
<keyword evidence="2" id="KW-1133">Transmembrane helix</keyword>
<dbReference type="InterPro" id="IPR011990">
    <property type="entry name" value="TPR-like_helical_dom_sf"/>
</dbReference>
<protein>
    <recommendedName>
        <fullName evidence="4">Pentatricopeptide repeat-containing protein</fullName>
    </recommendedName>
</protein>
<feature type="transmembrane region" description="Helical" evidence="2">
    <location>
        <begin position="12"/>
        <end position="28"/>
    </location>
</feature>
<evidence type="ECO:0008006" key="4">
    <source>
        <dbReference type="Google" id="ProtNLM"/>
    </source>
</evidence>
<keyword evidence="2" id="KW-0472">Membrane</keyword>
<dbReference type="GO" id="GO:0009451">
    <property type="term" value="P:RNA modification"/>
    <property type="evidence" value="ECO:0007669"/>
    <property type="project" value="InterPro"/>
</dbReference>